<keyword evidence="5" id="KW-1185">Reference proteome</keyword>
<reference evidence="4 5" key="1">
    <citation type="submission" date="2012-10" db="EMBL/GenBank/DDBJ databases">
        <authorList>
            <consortium name="Gibbon Genome Sequencing Consortium"/>
        </authorList>
    </citation>
    <scope>NUCLEOTIDE SEQUENCE [LARGE SCALE GENOMIC DNA]</scope>
</reference>
<feature type="domain" description="Harmonin-binding protein USHBP1 PDZ-binding" evidence="3">
    <location>
        <begin position="294"/>
        <end position="357"/>
    </location>
</feature>
<dbReference type="InterPro" id="IPR040171">
    <property type="entry name" value="USBP1-like"/>
</dbReference>
<dbReference type="EMBL" id="ADFV01090061">
    <property type="status" value="NOT_ANNOTATED_CDS"/>
    <property type="molecule type" value="Genomic_DNA"/>
</dbReference>
<dbReference type="EMBL" id="ADFV01090059">
    <property type="status" value="NOT_ANNOTATED_CDS"/>
    <property type="molecule type" value="Genomic_DNA"/>
</dbReference>
<feature type="coiled-coil region" evidence="1">
    <location>
        <begin position="194"/>
        <end position="221"/>
    </location>
</feature>
<protein>
    <submittedName>
        <fullName evidence="4">USH1 protein network component harmonin binding protein 1</fullName>
    </submittedName>
</protein>
<sequence>MSARATRPRSRRGRHAPPGELDPVAESSEEVEAASGSSKPSFAPPPVSSGLEQLGPIEEVSGQGLGSRTDKKTDGGSGRGLASAPEVPHKPAVEAHQAPEAALPYKETVPPGTGAPDVFQTLQHALSSLEAAAAAWRHRPPSHPVPMELEGTSEGGPGFLGKQEGAGSCQREAARLAERNAWLRLALSSREDELVRTQASLEAIRAEKETLQKEVQELQDSLLRLEPCPRISHSQAGGSGSGSSSEFHHIGDSFSLAHPLLRRLRSHSSTQILGSLPTQPLSPEMHIMEAQMEQLQGSIEKLKCFNRLLSAVLQGYKGRCEGLSMQLGQREAEATALHLALQYSEHCEEAYRVLLALREADSGAGDKAPMGDLQAAEKEAWRLLAQEEAAMDAGALQNSQPSPEGSSVDKPTPQEVAFQLRSYVQRLQERRSLVKILSEPGPTLAPMPTVPRAEAMVQAILGTQPGPALPRLEKTQIQQDLVATREALADLMLRLQLVRREKRGLELREAALRALGPAHVLLLEQLRWERAELWAGGANSSGGHSSGGGSSGDEEEWYQPGMVARACNPNRKLLKPGGAEVAVSRDRATALQPGRQSETPSQKQKKKKKEIIIIGRLPTPSSALVLAFRGAHRKQEEQRRKLEQQMALMEAQQAEEVVVLEATARALGKPRPPLPPPQLGDTFL</sequence>
<feature type="region of interest" description="Disordered" evidence="2">
    <location>
        <begin position="1"/>
        <end position="93"/>
    </location>
</feature>
<dbReference type="eggNOG" id="KOG3512">
    <property type="taxonomic scope" value="Eukaryota"/>
</dbReference>
<dbReference type="PANTHER" id="PTHR23347">
    <property type="entry name" value="COLORECTAL MUTANT CANCER PROTEIN MCC PROTEIN -RELATED"/>
    <property type="match status" value="1"/>
</dbReference>
<proteinExistence type="predicted"/>
<dbReference type="AlphaFoldDB" id="G1R113"/>
<feature type="compositionally biased region" description="Basic residues" evidence="2">
    <location>
        <begin position="1"/>
        <end position="15"/>
    </location>
</feature>
<feature type="region of interest" description="Disordered" evidence="2">
    <location>
        <begin position="576"/>
        <end position="609"/>
    </location>
</feature>
<reference evidence="4" key="3">
    <citation type="submission" date="2025-09" db="UniProtKB">
        <authorList>
            <consortium name="Ensembl"/>
        </authorList>
    </citation>
    <scope>IDENTIFICATION</scope>
</reference>
<dbReference type="EMBL" id="ADFV01090060">
    <property type="status" value="NOT_ANNOTATED_CDS"/>
    <property type="molecule type" value="Genomic_DNA"/>
</dbReference>
<dbReference type="PANTHER" id="PTHR23347:SF5">
    <property type="entry name" value="HARMONIN-BINDING PROTEIN USHBP1"/>
    <property type="match status" value="1"/>
</dbReference>
<accession>G1R113</accession>
<keyword evidence="1" id="KW-0175">Coiled coil</keyword>
<dbReference type="GeneTree" id="ENSGT00530000063974"/>
<dbReference type="Pfam" id="PF10506">
    <property type="entry name" value="USHBP1_PDZ-bd"/>
    <property type="match status" value="1"/>
</dbReference>
<dbReference type="FunCoup" id="G1R113">
    <property type="interactions" value="34"/>
</dbReference>
<dbReference type="HOGENOM" id="CLU_024579_0_0_1"/>
<name>G1R113_NOMLE</name>
<reference evidence="4" key="2">
    <citation type="submission" date="2025-08" db="UniProtKB">
        <authorList>
            <consortium name="Ensembl"/>
        </authorList>
    </citation>
    <scope>IDENTIFICATION</scope>
</reference>
<dbReference type="EMBL" id="ADFV01090056">
    <property type="status" value="NOT_ANNOTATED_CDS"/>
    <property type="molecule type" value="Genomic_DNA"/>
</dbReference>
<dbReference type="EMBL" id="ADFV01090057">
    <property type="status" value="NOT_ANNOTATED_CDS"/>
    <property type="molecule type" value="Genomic_DNA"/>
</dbReference>
<evidence type="ECO:0000259" key="3">
    <source>
        <dbReference type="Pfam" id="PF10506"/>
    </source>
</evidence>
<gene>
    <name evidence="4" type="primary">USHBP1</name>
</gene>
<dbReference type="InterPro" id="IPR019536">
    <property type="entry name" value="USHBP1_PDZ-bd"/>
</dbReference>
<dbReference type="Proteomes" id="UP000001073">
    <property type="component" value="Chromosome 10"/>
</dbReference>
<dbReference type="Ensembl" id="ENSNLET00000007226.3">
    <property type="protein sequence ID" value="ENSNLEP00000006884.3"/>
    <property type="gene ID" value="ENSNLEG00000005681.3"/>
</dbReference>
<dbReference type="OMA" id="RELCKAH"/>
<dbReference type="EMBL" id="ADFV01090058">
    <property type="status" value="NOT_ANNOTATED_CDS"/>
    <property type="molecule type" value="Genomic_DNA"/>
</dbReference>
<dbReference type="STRING" id="61853.ENSNLEP00000006884"/>
<evidence type="ECO:0000256" key="2">
    <source>
        <dbReference type="SAM" id="MobiDB-lite"/>
    </source>
</evidence>
<evidence type="ECO:0000313" key="4">
    <source>
        <dbReference type="Ensembl" id="ENSNLEP00000006884.3"/>
    </source>
</evidence>
<evidence type="ECO:0000256" key="1">
    <source>
        <dbReference type="SAM" id="Coils"/>
    </source>
</evidence>
<dbReference type="InParanoid" id="G1R113"/>
<dbReference type="GO" id="GO:0030165">
    <property type="term" value="F:PDZ domain binding"/>
    <property type="evidence" value="ECO:0007669"/>
    <property type="project" value="Ensembl"/>
</dbReference>
<feature type="region of interest" description="Disordered" evidence="2">
    <location>
        <begin position="537"/>
        <end position="556"/>
    </location>
</feature>
<organism evidence="4 5">
    <name type="scientific">Nomascus leucogenys</name>
    <name type="common">Northern white-cheeked gibbon</name>
    <name type="synonym">Hylobates leucogenys</name>
    <dbReference type="NCBI Taxonomy" id="61853"/>
    <lineage>
        <taxon>Eukaryota</taxon>
        <taxon>Metazoa</taxon>
        <taxon>Chordata</taxon>
        <taxon>Craniata</taxon>
        <taxon>Vertebrata</taxon>
        <taxon>Euteleostomi</taxon>
        <taxon>Mammalia</taxon>
        <taxon>Eutheria</taxon>
        <taxon>Euarchontoglires</taxon>
        <taxon>Primates</taxon>
        <taxon>Haplorrhini</taxon>
        <taxon>Catarrhini</taxon>
        <taxon>Hylobatidae</taxon>
        <taxon>Nomascus</taxon>
    </lineage>
</organism>
<evidence type="ECO:0000313" key="5">
    <source>
        <dbReference type="Proteomes" id="UP000001073"/>
    </source>
</evidence>